<evidence type="ECO:0000256" key="6">
    <source>
        <dbReference type="ARBA" id="ARBA00022792"/>
    </source>
</evidence>
<dbReference type="PANTHER" id="PTHR12358:SF101">
    <property type="entry name" value="MITOCHONDRIAL IMPORT INNER MEMBRANE TRANSLOCASE SUBUNIT TIM54"/>
    <property type="match status" value="1"/>
</dbReference>
<dbReference type="STRING" id="742152.A0A2H3J668"/>
<evidence type="ECO:0000256" key="3">
    <source>
        <dbReference type="ARBA" id="ARBA00020796"/>
    </source>
</evidence>
<evidence type="ECO:0000256" key="11">
    <source>
        <dbReference type="ARBA" id="ARBA00023136"/>
    </source>
</evidence>
<evidence type="ECO:0000256" key="8">
    <source>
        <dbReference type="ARBA" id="ARBA00022989"/>
    </source>
</evidence>
<proteinExistence type="inferred from homology"/>
<keyword evidence="5" id="KW-0812">Transmembrane</keyword>
<dbReference type="OMA" id="RNWMIFF"/>
<protein>
    <recommendedName>
        <fullName evidence="3">Mitochondrial import inner membrane translocase subunit TIM54</fullName>
    </recommendedName>
</protein>
<keyword evidence="6" id="KW-0999">Mitochondrion inner membrane</keyword>
<evidence type="ECO:0000256" key="9">
    <source>
        <dbReference type="ARBA" id="ARBA00023010"/>
    </source>
</evidence>
<evidence type="ECO:0000256" key="2">
    <source>
        <dbReference type="ARBA" id="ARBA00006355"/>
    </source>
</evidence>
<keyword evidence="14" id="KW-1185">Reference proteome</keyword>
<dbReference type="GO" id="GO:0015031">
    <property type="term" value="P:protein transport"/>
    <property type="evidence" value="ECO:0007669"/>
    <property type="project" value="UniProtKB-KW"/>
</dbReference>
<dbReference type="OrthoDB" id="5598305at2759"/>
<feature type="region of interest" description="Disordered" evidence="12">
    <location>
        <begin position="222"/>
        <end position="294"/>
    </location>
</feature>
<evidence type="ECO:0000256" key="10">
    <source>
        <dbReference type="ARBA" id="ARBA00023128"/>
    </source>
</evidence>
<dbReference type="Pfam" id="PF11711">
    <property type="entry name" value="Tim54"/>
    <property type="match status" value="1"/>
</dbReference>
<keyword evidence="7" id="KW-0653">Protein transport</keyword>
<evidence type="ECO:0000256" key="1">
    <source>
        <dbReference type="ARBA" id="ARBA00004434"/>
    </source>
</evidence>
<feature type="region of interest" description="Disordered" evidence="12">
    <location>
        <begin position="360"/>
        <end position="398"/>
    </location>
</feature>
<dbReference type="AlphaFoldDB" id="A0A2H3J668"/>
<sequence length="532" mass="59526">MSSLPGDSVFPESNPKLTGIKAALQYTGIPPSWLDKRPKLPSRNWLIFIGVTSTVTGYYIYDRRKCREIRQEYVDKVKHLAEVPLHSLDYPRKVTVYGAKWPGDEEYDRSMKYFRKYVKPILVAAAVDYEMINGKRHGELVNRVAEDIKRRRRIDSGLESPPVMAMPLPNSSPEDKRRRELEGGIVIVGRPTFKEFMAGLKRGWTEGLEVVDKEERLSQVLESDGHFDEPEQDVDAPADSADVDGEPIPTASRLPPSKSFSAFTPPHLRAPSPQPPSAPSSEGSSIPASLNAPPASIPSQPPLLLVHFVNHIGLSQIPYMIWDFFNERARVLSGAEAAYRLIVDQTRPFDAPPPEALAQLHETASQSSLPPPPSTATGTEIGADTDATTDISTSPARPHFAELAPSDLDFDRDAEEWYKKSTVRSFASEIAKARESYYKALSERLATARSLARGTREPTKDERNYPPPTEVELRAERMKKELRWRADEEGWETIRPDNAVAWDERFRSALKVFVDPPSDFESTGNTDSSTQS</sequence>
<evidence type="ECO:0000256" key="12">
    <source>
        <dbReference type="SAM" id="MobiDB-lite"/>
    </source>
</evidence>
<feature type="region of interest" description="Disordered" evidence="12">
    <location>
        <begin position="156"/>
        <end position="178"/>
    </location>
</feature>
<feature type="compositionally biased region" description="Basic and acidic residues" evidence="12">
    <location>
        <begin position="454"/>
        <end position="464"/>
    </location>
</feature>
<dbReference type="Proteomes" id="UP000218811">
    <property type="component" value="Unassembled WGS sequence"/>
</dbReference>
<reference evidence="13 14" key="1">
    <citation type="journal article" date="2012" name="Science">
        <title>The Paleozoic origin of enzymatic lignin decomposition reconstructed from 31 fungal genomes.</title>
        <authorList>
            <person name="Floudas D."/>
            <person name="Binder M."/>
            <person name="Riley R."/>
            <person name="Barry K."/>
            <person name="Blanchette R.A."/>
            <person name="Henrissat B."/>
            <person name="Martinez A.T."/>
            <person name="Otillar R."/>
            <person name="Spatafora J.W."/>
            <person name="Yadav J.S."/>
            <person name="Aerts A."/>
            <person name="Benoit I."/>
            <person name="Boyd A."/>
            <person name="Carlson A."/>
            <person name="Copeland A."/>
            <person name="Coutinho P.M."/>
            <person name="de Vries R.P."/>
            <person name="Ferreira P."/>
            <person name="Findley K."/>
            <person name="Foster B."/>
            <person name="Gaskell J."/>
            <person name="Glotzer D."/>
            <person name="Gorecki P."/>
            <person name="Heitman J."/>
            <person name="Hesse C."/>
            <person name="Hori C."/>
            <person name="Igarashi K."/>
            <person name="Jurgens J.A."/>
            <person name="Kallen N."/>
            <person name="Kersten P."/>
            <person name="Kohler A."/>
            <person name="Kuees U."/>
            <person name="Kumar T.K.A."/>
            <person name="Kuo A."/>
            <person name="LaButti K."/>
            <person name="Larrondo L.F."/>
            <person name="Lindquist E."/>
            <person name="Ling A."/>
            <person name="Lombard V."/>
            <person name="Lucas S."/>
            <person name="Lundell T."/>
            <person name="Martin R."/>
            <person name="McLaughlin D.J."/>
            <person name="Morgenstern I."/>
            <person name="Morin E."/>
            <person name="Murat C."/>
            <person name="Nagy L.G."/>
            <person name="Nolan M."/>
            <person name="Ohm R.A."/>
            <person name="Patyshakuliyeva A."/>
            <person name="Rokas A."/>
            <person name="Ruiz-Duenas F.J."/>
            <person name="Sabat G."/>
            <person name="Salamov A."/>
            <person name="Samejima M."/>
            <person name="Schmutz J."/>
            <person name="Slot J.C."/>
            <person name="St John F."/>
            <person name="Stenlid J."/>
            <person name="Sun H."/>
            <person name="Sun S."/>
            <person name="Syed K."/>
            <person name="Tsang A."/>
            <person name="Wiebenga A."/>
            <person name="Young D."/>
            <person name="Pisabarro A."/>
            <person name="Eastwood D.C."/>
            <person name="Martin F."/>
            <person name="Cullen D."/>
            <person name="Grigoriev I.V."/>
            <person name="Hibbett D.S."/>
        </authorList>
    </citation>
    <scope>NUCLEOTIDE SEQUENCE [LARGE SCALE GENOMIC DNA]</scope>
    <source>
        <strain evidence="13 14">MD-104</strain>
    </source>
</reference>
<keyword evidence="9" id="KW-0811">Translocation</keyword>
<keyword evidence="10" id="KW-0496">Mitochondrion</keyword>
<feature type="region of interest" description="Disordered" evidence="12">
    <location>
        <begin position="449"/>
        <end position="470"/>
    </location>
</feature>
<feature type="compositionally biased region" description="Low complexity" evidence="12">
    <location>
        <begin position="279"/>
        <end position="289"/>
    </location>
</feature>
<evidence type="ECO:0000313" key="13">
    <source>
        <dbReference type="EMBL" id="PCH37706.1"/>
    </source>
</evidence>
<evidence type="ECO:0000256" key="5">
    <source>
        <dbReference type="ARBA" id="ARBA00022692"/>
    </source>
</evidence>
<evidence type="ECO:0000256" key="4">
    <source>
        <dbReference type="ARBA" id="ARBA00022448"/>
    </source>
</evidence>
<feature type="compositionally biased region" description="Low complexity" evidence="12">
    <location>
        <begin position="375"/>
        <end position="394"/>
    </location>
</feature>
<comment type="subcellular location">
    <subcellularLocation>
        <location evidence="1">Mitochondrion inner membrane</location>
        <topology evidence="1">Single-pass membrane protein</topology>
    </subcellularLocation>
</comment>
<evidence type="ECO:0000256" key="7">
    <source>
        <dbReference type="ARBA" id="ARBA00022927"/>
    </source>
</evidence>
<dbReference type="GO" id="GO:0005743">
    <property type="term" value="C:mitochondrial inner membrane"/>
    <property type="evidence" value="ECO:0007669"/>
    <property type="project" value="UniProtKB-SubCell"/>
</dbReference>
<keyword evidence="8" id="KW-1133">Transmembrane helix</keyword>
<evidence type="ECO:0000313" key="14">
    <source>
        <dbReference type="Proteomes" id="UP000218811"/>
    </source>
</evidence>
<keyword evidence="4" id="KW-0813">Transport</keyword>
<organism evidence="13 14">
    <name type="scientific">Wolfiporia cocos (strain MD-104)</name>
    <name type="common">Brown rot fungus</name>
    <dbReference type="NCBI Taxonomy" id="742152"/>
    <lineage>
        <taxon>Eukaryota</taxon>
        <taxon>Fungi</taxon>
        <taxon>Dikarya</taxon>
        <taxon>Basidiomycota</taxon>
        <taxon>Agaricomycotina</taxon>
        <taxon>Agaricomycetes</taxon>
        <taxon>Polyporales</taxon>
        <taxon>Phaeolaceae</taxon>
        <taxon>Wolfiporia</taxon>
    </lineage>
</organism>
<accession>A0A2H3J668</accession>
<feature type="compositionally biased region" description="Acidic residues" evidence="12">
    <location>
        <begin position="230"/>
        <end position="245"/>
    </location>
</feature>
<dbReference type="PANTHER" id="PTHR12358">
    <property type="entry name" value="SPHINGOSINE KINASE"/>
    <property type="match status" value="1"/>
</dbReference>
<keyword evidence="11" id="KW-0472">Membrane</keyword>
<dbReference type="EMBL" id="KB467942">
    <property type="protein sequence ID" value="PCH37706.1"/>
    <property type="molecule type" value="Genomic_DNA"/>
</dbReference>
<dbReference type="InterPro" id="IPR050187">
    <property type="entry name" value="Lipid_Phosphate_FormReg"/>
</dbReference>
<comment type="similarity">
    <text evidence="2">Belongs to the TIM54 family.</text>
</comment>
<gene>
    <name evidence="13" type="ORF">WOLCODRAFT_130434</name>
</gene>
<dbReference type="InterPro" id="IPR021056">
    <property type="entry name" value="Mt_import_IM_translocase_Tim54"/>
</dbReference>
<name>A0A2H3J668_WOLCO</name>